<proteinExistence type="predicted"/>
<evidence type="ECO:0000313" key="1">
    <source>
        <dbReference type="EMBL" id="GEU88283.1"/>
    </source>
</evidence>
<comment type="caution">
    <text evidence="1">The sequence shown here is derived from an EMBL/GenBank/DDBJ whole genome shotgun (WGS) entry which is preliminary data.</text>
</comment>
<name>A0A6L2NQ29_TANCI</name>
<organism evidence="1">
    <name type="scientific">Tanacetum cinerariifolium</name>
    <name type="common">Dalmatian daisy</name>
    <name type="synonym">Chrysanthemum cinerariifolium</name>
    <dbReference type="NCBI Taxonomy" id="118510"/>
    <lineage>
        <taxon>Eukaryota</taxon>
        <taxon>Viridiplantae</taxon>
        <taxon>Streptophyta</taxon>
        <taxon>Embryophyta</taxon>
        <taxon>Tracheophyta</taxon>
        <taxon>Spermatophyta</taxon>
        <taxon>Magnoliopsida</taxon>
        <taxon>eudicotyledons</taxon>
        <taxon>Gunneridae</taxon>
        <taxon>Pentapetalae</taxon>
        <taxon>asterids</taxon>
        <taxon>campanulids</taxon>
        <taxon>Asterales</taxon>
        <taxon>Asteraceae</taxon>
        <taxon>Asteroideae</taxon>
        <taxon>Anthemideae</taxon>
        <taxon>Anthemidinae</taxon>
        <taxon>Tanacetum</taxon>
    </lineage>
</organism>
<reference evidence="1" key="1">
    <citation type="journal article" date="2019" name="Sci. Rep.">
        <title>Draft genome of Tanacetum cinerariifolium, the natural source of mosquito coil.</title>
        <authorList>
            <person name="Yamashiro T."/>
            <person name="Shiraishi A."/>
            <person name="Satake H."/>
            <person name="Nakayama K."/>
        </authorList>
    </citation>
    <scope>NUCLEOTIDE SEQUENCE</scope>
</reference>
<sequence length="68" mass="7419">MTTGKNKVESTPKLNIPGSANRLKMKEKDMPSNVFSKFSGKYAMAGKWTEIGAFNLNVAVIEIGRLAT</sequence>
<gene>
    <name evidence="1" type="ORF">Tci_060261</name>
</gene>
<protein>
    <submittedName>
        <fullName evidence="1">Putative nucleotide-binding alpha-beta plait domain-containing protein</fullName>
    </submittedName>
</protein>
<dbReference type="AlphaFoldDB" id="A0A6L2NQ29"/>
<dbReference type="EMBL" id="BKCJ010009716">
    <property type="protein sequence ID" value="GEU88283.1"/>
    <property type="molecule type" value="Genomic_DNA"/>
</dbReference>
<accession>A0A6L2NQ29</accession>